<dbReference type="InterPro" id="IPR003593">
    <property type="entry name" value="AAA+_ATPase"/>
</dbReference>
<reference evidence="2" key="1">
    <citation type="submission" date="2021-01" db="EMBL/GenBank/DDBJ databases">
        <title>Whole genome shotgun sequence of Actinoplanes cyaneus NBRC 14990.</title>
        <authorList>
            <person name="Komaki H."/>
            <person name="Tamura T."/>
        </authorList>
    </citation>
    <scope>NUCLEOTIDE SEQUENCE</scope>
    <source>
        <strain evidence="2">NBRC 14990</strain>
    </source>
</reference>
<name>A0A919M0S0_9ACTN</name>
<gene>
    <name evidence="2" type="ORF">Acy02nite_33010</name>
</gene>
<dbReference type="SMART" id="SM00382">
    <property type="entry name" value="AAA"/>
    <property type="match status" value="1"/>
</dbReference>
<sequence length="466" mass="49915">MIDDEELEQRTYRLLNDAAHVYRAVPPAAALLRSTLDGLAGPLRIAVAGPPGSGKSTLVNALIGEELAPVGLPGEVVYRDGTEPRAWWQDTEIPLIRTATGLRLTPDARHTAGTGERAVIAWPSRVLRRTELIDARLPAADADAILYVTPQLGEPELRTLRAARGRLAPPVHIMVVLSRADATGGGRIDALLTARQLARRRRREPRTAMVCQDLSAVSPLIAAAARTLGDDEFAAIAALAALPKDEAEPHLLSTDRFTAADALRPVDAQRRVRLLQRFGLGGIRLALTLVRTGSDTPAALAERLQEHSGLKELQAAIASLFTARRPVLRARSALTTLDRLLRTHRNPAAGNLLGQLELLVADAHELRELRLLSALRSGRVTLPREDAADAGRLLGGAGTSVGERLGMSPDATAAQTWAAARAAGERWRALAHGRTLTPAARRAAETVLASCDLIVNRLDRLAAPIP</sequence>
<dbReference type="Proteomes" id="UP000619479">
    <property type="component" value="Unassembled WGS sequence"/>
</dbReference>
<evidence type="ECO:0000259" key="1">
    <source>
        <dbReference type="SMART" id="SM00382"/>
    </source>
</evidence>
<evidence type="ECO:0000313" key="3">
    <source>
        <dbReference type="Proteomes" id="UP000619479"/>
    </source>
</evidence>
<dbReference type="RefSeq" id="WP_203741460.1">
    <property type="nucleotide sequence ID" value="NZ_BOMH01000025.1"/>
</dbReference>
<dbReference type="Gene3D" id="3.40.50.300">
    <property type="entry name" value="P-loop containing nucleotide triphosphate hydrolases"/>
    <property type="match status" value="1"/>
</dbReference>
<comment type="caution">
    <text evidence="2">The sequence shown here is derived from an EMBL/GenBank/DDBJ whole genome shotgun (WGS) entry which is preliminary data.</text>
</comment>
<feature type="domain" description="AAA+ ATPase" evidence="1">
    <location>
        <begin position="41"/>
        <end position="278"/>
    </location>
</feature>
<dbReference type="AlphaFoldDB" id="A0A919M0S0"/>
<dbReference type="EMBL" id="BOMH01000025">
    <property type="protein sequence ID" value="GID65420.1"/>
    <property type="molecule type" value="Genomic_DNA"/>
</dbReference>
<keyword evidence="3" id="KW-1185">Reference proteome</keyword>
<dbReference type="SUPFAM" id="SSF52540">
    <property type="entry name" value="P-loop containing nucleoside triphosphate hydrolases"/>
    <property type="match status" value="1"/>
</dbReference>
<dbReference type="InterPro" id="IPR027417">
    <property type="entry name" value="P-loop_NTPase"/>
</dbReference>
<protein>
    <submittedName>
        <fullName evidence="2">GTPase</fullName>
    </submittedName>
</protein>
<evidence type="ECO:0000313" key="2">
    <source>
        <dbReference type="EMBL" id="GID65420.1"/>
    </source>
</evidence>
<organism evidence="2 3">
    <name type="scientific">Actinoplanes cyaneus</name>
    <dbReference type="NCBI Taxonomy" id="52696"/>
    <lineage>
        <taxon>Bacteria</taxon>
        <taxon>Bacillati</taxon>
        <taxon>Actinomycetota</taxon>
        <taxon>Actinomycetes</taxon>
        <taxon>Micromonosporales</taxon>
        <taxon>Micromonosporaceae</taxon>
        <taxon>Actinoplanes</taxon>
    </lineage>
</organism>
<proteinExistence type="predicted"/>
<accession>A0A919M0S0</accession>